<dbReference type="InterPro" id="IPR036291">
    <property type="entry name" value="NAD(P)-bd_dom_sf"/>
</dbReference>
<dbReference type="Gene3D" id="3.90.180.10">
    <property type="entry name" value="Medium-chain alcohol dehydrogenases, catalytic domain"/>
    <property type="match status" value="1"/>
</dbReference>
<proteinExistence type="predicted"/>
<organism evidence="2">
    <name type="scientific">Klebsiella quasipneumoniae</name>
    <dbReference type="NCBI Taxonomy" id="1463165"/>
    <lineage>
        <taxon>Bacteria</taxon>
        <taxon>Pseudomonadati</taxon>
        <taxon>Pseudomonadota</taxon>
        <taxon>Gammaproteobacteria</taxon>
        <taxon>Enterobacterales</taxon>
        <taxon>Enterobacteriaceae</taxon>
        <taxon>Klebsiella/Raoultella group</taxon>
        <taxon>Klebsiella</taxon>
        <taxon>Klebsiella pneumoniae complex</taxon>
    </lineage>
</organism>
<dbReference type="PANTHER" id="PTHR43677">
    <property type="entry name" value="SHORT-CHAIN DEHYDROGENASE/REDUCTASE"/>
    <property type="match status" value="1"/>
</dbReference>
<name>A0A483K7M1_9ENTR</name>
<dbReference type="SUPFAM" id="SSF50129">
    <property type="entry name" value="GroES-like"/>
    <property type="match status" value="1"/>
</dbReference>
<dbReference type="AlphaFoldDB" id="A0A483K7M1"/>
<evidence type="ECO:0000259" key="1">
    <source>
        <dbReference type="SMART" id="SM00829"/>
    </source>
</evidence>
<dbReference type="Pfam" id="PF00107">
    <property type="entry name" value="ADH_zinc_N"/>
    <property type="match status" value="1"/>
</dbReference>
<dbReference type="InterPro" id="IPR051397">
    <property type="entry name" value="Zn-ADH-like_protein"/>
</dbReference>
<dbReference type="InterPro" id="IPR020843">
    <property type="entry name" value="ER"/>
</dbReference>
<accession>A0A483K7M1</accession>
<feature type="domain" description="Enoyl reductase (ER)" evidence="1">
    <location>
        <begin position="11"/>
        <end position="300"/>
    </location>
</feature>
<dbReference type="InterPro" id="IPR013149">
    <property type="entry name" value="ADH-like_C"/>
</dbReference>
<dbReference type="SMART" id="SM00829">
    <property type="entry name" value="PKS_ER"/>
    <property type="match status" value="1"/>
</dbReference>
<dbReference type="PANTHER" id="PTHR43677:SF4">
    <property type="entry name" value="QUINONE OXIDOREDUCTASE-LIKE PROTEIN 2"/>
    <property type="match status" value="1"/>
</dbReference>
<dbReference type="Gene3D" id="3.40.50.720">
    <property type="entry name" value="NAD(P)-binding Rossmann-like Domain"/>
    <property type="match status" value="1"/>
</dbReference>
<comment type="caution">
    <text evidence="2">The sequence shown here is derived from an EMBL/GenBank/DDBJ whole genome shotgun (WGS) entry which is preliminary data.</text>
</comment>
<dbReference type="SUPFAM" id="SSF51735">
    <property type="entry name" value="NAD(P)-binding Rossmann-fold domains"/>
    <property type="match status" value="1"/>
</dbReference>
<dbReference type="GO" id="GO:0016491">
    <property type="term" value="F:oxidoreductase activity"/>
    <property type="evidence" value="ECO:0007669"/>
    <property type="project" value="InterPro"/>
</dbReference>
<dbReference type="EMBL" id="SDCO01000012">
    <property type="protein sequence ID" value="TCX59691.1"/>
    <property type="molecule type" value="Genomic_DNA"/>
</dbReference>
<protein>
    <recommendedName>
        <fullName evidence="1">Enoyl reductase (ER) domain-containing protein</fullName>
    </recommendedName>
</protein>
<dbReference type="InterPro" id="IPR011032">
    <property type="entry name" value="GroES-like_sf"/>
</dbReference>
<gene>
    <name evidence="2" type="ORF">ETE84_19335</name>
</gene>
<reference evidence="2" key="1">
    <citation type="submission" date="2019-01" db="EMBL/GenBank/DDBJ databases">
        <authorList>
            <person name="Lista F."/>
            <person name="Anselmo A."/>
        </authorList>
    </citation>
    <scope>NUCLEOTIDE SEQUENCE</scope>
    <source>
        <strain evidence="2">8S</strain>
    </source>
</reference>
<sequence>MSEYVQAIVKSDTGGFRFTDVQRPVRRTESDILIRVSNISLNRGELDFPWESDKPAGWDAFGIVIETSTDGQGPKIGERVLTWSFSGAWSQYRVVDRANVAIVPESVSAEVAAALPVAGLTALRSLRSLHLLPGQSLAVTGATGGVGHLLVQLAMHAGIKVSAVAHSQRGFDWLQASDVKPNEVLLAKKYPFEGTFDALVDTVGGDLLAHLLDNVVPNGTVLILGVASGQVASIDTTILVSRGIDLISYKDYSPAGEDLNTLLTLVDEKIIKVYANNIGSWDKVIKQDFMHLLAPGKVTLNVPQD</sequence>
<evidence type="ECO:0000313" key="2">
    <source>
        <dbReference type="EMBL" id="TCX59691.1"/>
    </source>
</evidence>